<dbReference type="NCBIfam" id="NF005748">
    <property type="entry name" value="PRK07572.1"/>
    <property type="match status" value="1"/>
</dbReference>
<evidence type="ECO:0000259" key="3">
    <source>
        <dbReference type="Pfam" id="PF07969"/>
    </source>
</evidence>
<dbReference type="Gene3D" id="2.30.40.10">
    <property type="entry name" value="Urease, subunit C, domain 1"/>
    <property type="match status" value="1"/>
</dbReference>
<evidence type="ECO:0000256" key="1">
    <source>
        <dbReference type="ARBA" id="ARBA00022723"/>
    </source>
</evidence>
<dbReference type="GO" id="GO:0035888">
    <property type="term" value="F:isoguanine deaminase activity"/>
    <property type="evidence" value="ECO:0007669"/>
    <property type="project" value="TreeGrafter"/>
</dbReference>
<keyword evidence="1" id="KW-0479">Metal-binding</keyword>
<keyword evidence="5" id="KW-1185">Reference proteome</keyword>
<dbReference type="GO" id="GO:0046872">
    <property type="term" value="F:metal ion binding"/>
    <property type="evidence" value="ECO:0007669"/>
    <property type="project" value="UniProtKB-KW"/>
</dbReference>
<keyword evidence="2" id="KW-0378">Hydrolase</keyword>
<organism evidence="4 5">
    <name type="scientific">Roseobacter cerasinus</name>
    <dbReference type="NCBI Taxonomy" id="2602289"/>
    <lineage>
        <taxon>Bacteria</taxon>
        <taxon>Pseudomonadati</taxon>
        <taxon>Pseudomonadota</taxon>
        <taxon>Alphaproteobacteria</taxon>
        <taxon>Rhodobacterales</taxon>
        <taxon>Roseobacteraceae</taxon>
        <taxon>Roseobacter</taxon>
    </lineage>
</organism>
<name>A0A640VLL4_9RHOB</name>
<feature type="domain" description="Amidohydrolase 3" evidence="3">
    <location>
        <begin position="40"/>
        <end position="398"/>
    </location>
</feature>
<dbReference type="GO" id="GO:0004131">
    <property type="term" value="F:cytosine deaminase activity"/>
    <property type="evidence" value="ECO:0007669"/>
    <property type="project" value="TreeGrafter"/>
</dbReference>
<dbReference type="EMBL" id="BLIV01000001">
    <property type="protein sequence ID" value="GFE48647.1"/>
    <property type="molecule type" value="Genomic_DNA"/>
</dbReference>
<dbReference type="InterPro" id="IPR013108">
    <property type="entry name" value="Amidohydro_3"/>
</dbReference>
<dbReference type="SUPFAM" id="SSF51556">
    <property type="entry name" value="Metallo-dependent hydrolases"/>
    <property type="match status" value="1"/>
</dbReference>
<protein>
    <submittedName>
        <fullName evidence="4">Cytosine deaminase</fullName>
    </submittedName>
</protein>
<dbReference type="PANTHER" id="PTHR32027:SF0">
    <property type="entry name" value="CYTOSINE DEAMINASE"/>
    <property type="match status" value="1"/>
</dbReference>
<dbReference type="OrthoDB" id="9815027at2"/>
<dbReference type="InterPro" id="IPR011059">
    <property type="entry name" value="Metal-dep_hydrolase_composite"/>
</dbReference>
<dbReference type="RefSeq" id="WP_159974525.1">
    <property type="nucleotide sequence ID" value="NZ_BLIV01000001.1"/>
</dbReference>
<sequence>MFDLIVKNATTHDGQTGVDIACRDGKIAAVEAGITAEAKEVIDAQGYLVSPPFVDPHFHMDATLSLGTPRMNVSGTLLEGIALWGELKPIQSVEDIVERAMRYCDLAIAKGIGAIRSHVDTCDDELKGVEALLEVREKVKNYIDLQLVAFPQDGVLRDPTAMENTIRALDMGVDVVGGIPHFERTMADGAESVRLLCEIAAERGLMVDMHCDESDDPSSRHIETLAFETQRLGLQGRVAGSHLTSMHSMDNYYVSKLIPLMVEAGVHAIPNPLINIMLQGRHDSYPKRRGQTRVRELRDAGITVGFGSDCVMDPWYSLGKADMLDVAFMGLHVGQLSSRADMDWCFDAVTVNSAHIMGLEGYGLAKGSHANFVILQAKDRIEAIRLRAHRLAVFRHGQPVSHSTPLKYNLALTDRAPLALDEAQISESSSAN</sequence>
<dbReference type="SUPFAM" id="SSF51338">
    <property type="entry name" value="Composite domain of metallo-dependent hydrolases"/>
    <property type="match status" value="1"/>
</dbReference>
<reference evidence="4 5" key="1">
    <citation type="submission" date="2019-12" db="EMBL/GenBank/DDBJ databases">
        <title>Roseobacter cerasinus sp. nov., isolated from seawater around aquaculture.</title>
        <authorList>
            <person name="Muramatsu S."/>
            <person name="Takabe Y."/>
            <person name="Mori K."/>
            <person name="Takaichi S."/>
            <person name="Hanada S."/>
        </authorList>
    </citation>
    <scope>NUCLEOTIDE SEQUENCE [LARGE SCALE GENOMIC DNA]</scope>
    <source>
        <strain evidence="4 5">AI77</strain>
    </source>
</reference>
<dbReference type="InterPro" id="IPR032466">
    <property type="entry name" value="Metal_Hydrolase"/>
</dbReference>
<evidence type="ECO:0000313" key="4">
    <source>
        <dbReference type="EMBL" id="GFE48647.1"/>
    </source>
</evidence>
<dbReference type="Proteomes" id="UP000436522">
    <property type="component" value="Unassembled WGS sequence"/>
</dbReference>
<dbReference type="Pfam" id="PF07969">
    <property type="entry name" value="Amidohydro_3"/>
    <property type="match status" value="1"/>
</dbReference>
<evidence type="ECO:0000313" key="5">
    <source>
        <dbReference type="Proteomes" id="UP000436522"/>
    </source>
</evidence>
<dbReference type="PANTHER" id="PTHR32027">
    <property type="entry name" value="CYTOSINE DEAMINASE"/>
    <property type="match status" value="1"/>
</dbReference>
<dbReference type="AlphaFoldDB" id="A0A640VLL4"/>
<dbReference type="GO" id="GO:0006209">
    <property type="term" value="P:cytosine catabolic process"/>
    <property type="evidence" value="ECO:0007669"/>
    <property type="project" value="TreeGrafter"/>
</dbReference>
<comment type="caution">
    <text evidence="4">The sequence shown here is derived from an EMBL/GenBank/DDBJ whole genome shotgun (WGS) entry which is preliminary data.</text>
</comment>
<dbReference type="FunFam" id="3.20.20.140:FF:000019">
    <property type="entry name" value="Cytosine deaminase"/>
    <property type="match status" value="1"/>
</dbReference>
<evidence type="ECO:0000256" key="2">
    <source>
        <dbReference type="ARBA" id="ARBA00022801"/>
    </source>
</evidence>
<dbReference type="InterPro" id="IPR052349">
    <property type="entry name" value="Metallo-hydrolase_Enzymes"/>
</dbReference>
<accession>A0A640VLL4</accession>
<dbReference type="Gene3D" id="3.20.20.140">
    <property type="entry name" value="Metal-dependent hydrolases"/>
    <property type="match status" value="1"/>
</dbReference>
<proteinExistence type="predicted"/>
<dbReference type="CDD" id="cd01293">
    <property type="entry name" value="Bact_CD"/>
    <property type="match status" value="1"/>
</dbReference>
<gene>
    <name evidence="4" type="primary">codA1</name>
    <name evidence="4" type="ORF">So717_04000</name>
</gene>